<evidence type="ECO:0000256" key="7">
    <source>
        <dbReference type="ARBA" id="ARBA00025800"/>
    </source>
</evidence>
<comment type="subcellular location">
    <subcellularLocation>
        <location evidence="1 8">Membrane</location>
        <topology evidence="1 8">Multi-pass membrane protein</topology>
    </subcellularLocation>
</comment>
<evidence type="ECO:0000256" key="4">
    <source>
        <dbReference type="ARBA" id="ARBA00022927"/>
    </source>
</evidence>
<evidence type="ECO:0000256" key="1">
    <source>
        <dbReference type="ARBA" id="ARBA00004141"/>
    </source>
</evidence>
<reference evidence="9" key="1">
    <citation type="submission" date="2021-01" db="EMBL/GenBank/DDBJ databases">
        <authorList>
            <person name="Corre E."/>
            <person name="Pelletier E."/>
            <person name="Niang G."/>
            <person name="Scheremetjew M."/>
            <person name="Finn R."/>
            <person name="Kale V."/>
            <person name="Holt S."/>
            <person name="Cochrane G."/>
            <person name="Meng A."/>
            <person name="Brown T."/>
            <person name="Cohen L."/>
        </authorList>
    </citation>
    <scope>NUCLEOTIDE SEQUENCE</scope>
    <source>
        <strain evidence="9">RCC1693</strain>
    </source>
</reference>
<feature type="transmembrane region" description="Helical" evidence="8">
    <location>
        <begin position="66"/>
        <end position="91"/>
    </location>
</feature>
<name>A0A7S2G5Y3_9STRA</name>
<sequence length="223" mass="24366">MNTALESAGLKEKSGIDKFCEELCPKMSIKQRIIGYLCCFGAGSFVSMISFANLKKFFDDPPETAPFVMIFICGNLIQLCSSLFLSGPVAYGKKLVSKEIRCAFFTYIFAMIGLLVAAHQPTYQEKTDDCSDNAKDCPLDPTELVCLVLGLVAITYICMIWFAICTIPFAKACLCKCVQGSCREWTDACKEYFGCKKKEPTMAEKVGLGGGKKSGSSKGFLGI</sequence>
<dbReference type="PANTHER" id="PTHR23137:SF6">
    <property type="entry name" value="VESICLE TRANSPORT PROTEIN"/>
    <property type="match status" value="1"/>
</dbReference>
<dbReference type="GO" id="GO:0016192">
    <property type="term" value="P:vesicle-mediated transport"/>
    <property type="evidence" value="ECO:0007669"/>
    <property type="project" value="InterPro"/>
</dbReference>
<proteinExistence type="inferred from homology"/>
<dbReference type="AlphaFoldDB" id="A0A7S2G5Y3"/>
<organism evidence="9">
    <name type="scientific">Florenciella parvula</name>
    <dbReference type="NCBI Taxonomy" id="236787"/>
    <lineage>
        <taxon>Eukaryota</taxon>
        <taxon>Sar</taxon>
        <taxon>Stramenopiles</taxon>
        <taxon>Ochrophyta</taxon>
        <taxon>Dictyochophyceae</taxon>
        <taxon>Florenciellales</taxon>
        <taxon>Florenciella</taxon>
    </lineage>
</organism>
<dbReference type="EMBL" id="HBGT01025333">
    <property type="protein sequence ID" value="CAD9434364.1"/>
    <property type="molecule type" value="Transcribed_RNA"/>
</dbReference>
<dbReference type="GO" id="GO:0016020">
    <property type="term" value="C:membrane"/>
    <property type="evidence" value="ECO:0007669"/>
    <property type="project" value="UniProtKB-SubCell"/>
</dbReference>
<dbReference type="GO" id="GO:0015031">
    <property type="term" value="P:protein transport"/>
    <property type="evidence" value="ECO:0007669"/>
    <property type="project" value="UniProtKB-KW"/>
</dbReference>
<comment type="function">
    <text evidence="8">May be involved in fusion of retrograde transport vesicles derived from an endocytic compartment with the Golgi complex.</text>
</comment>
<accession>A0A7S2G5Y3</accession>
<dbReference type="GO" id="GO:0005737">
    <property type="term" value="C:cytoplasm"/>
    <property type="evidence" value="ECO:0007669"/>
    <property type="project" value="UniProtKB-ARBA"/>
</dbReference>
<keyword evidence="5 8" id="KW-1133">Transmembrane helix</keyword>
<evidence type="ECO:0000256" key="3">
    <source>
        <dbReference type="ARBA" id="ARBA00022692"/>
    </source>
</evidence>
<dbReference type="InterPro" id="IPR007305">
    <property type="entry name" value="Vesicle_transpt_Got1/SFT2"/>
</dbReference>
<feature type="transmembrane region" description="Helical" evidence="8">
    <location>
        <begin position="103"/>
        <end position="122"/>
    </location>
</feature>
<gene>
    <name evidence="9" type="ORF">FPAR1323_LOCUS13149</name>
</gene>
<dbReference type="PANTHER" id="PTHR23137">
    <property type="entry name" value="VESICLE TRANSPORT PROTEIN-RELATED"/>
    <property type="match status" value="1"/>
</dbReference>
<evidence type="ECO:0000256" key="5">
    <source>
        <dbReference type="ARBA" id="ARBA00022989"/>
    </source>
</evidence>
<feature type="transmembrane region" description="Helical" evidence="8">
    <location>
        <begin position="142"/>
        <end position="164"/>
    </location>
</feature>
<comment type="similarity">
    <text evidence="7 8">Belongs to the SFT2 family.</text>
</comment>
<evidence type="ECO:0000256" key="2">
    <source>
        <dbReference type="ARBA" id="ARBA00022448"/>
    </source>
</evidence>
<keyword evidence="6 8" id="KW-0472">Membrane</keyword>
<protein>
    <recommendedName>
        <fullName evidence="8">Vesicle transport protein</fullName>
    </recommendedName>
</protein>
<feature type="transmembrane region" description="Helical" evidence="8">
    <location>
        <begin position="33"/>
        <end position="54"/>
    </location>
</feature>
<evidence type="ECO:0000313" key="9">
    <source>
        <dbReference type="EMBL" id="CAD9434364.1"/>
    </source>
</evidence>
<dbReference type="GO" id="GO:0012505">
    <property type="term" value="C:endomembrane system"/>
    <property type="evidence" value="ECO:0007669"/>
    <property type="project" value="UniProtKB-ARBA"/>
</dbReference>
<evidence type="ECO:0000256" key="6">
    <source>
        <dbReference type="ARBA" id="ARBA00023136"/>
    </source>
</evidence>
<keyword evidence="3 8" id="KW-0812">Transmembrane</keyword>
<dbReference type="InterPro" id="IPR011691">
    <property type="entry name" value="Vesicle_transpt_SFT2"/>
</dbReference>
<keyword evidence="2 8" id="KW-0813">Transport</keyword>
<dbReference type="Pfam" id="PF04178">
    <property type="entry name" value="Got1"/>
    <property type="match status" value="1"/>
</dbReference>
<evidence type="ECO:0000256" key="8">
    <source>
        <dbReference type="RuleBase" id="RU363111"/>
    </source>
</evidence>
<keyword evidence="4 8" id="KW-0653">Protein transport</keyword>